<dbReference type="AlphaFoldDB" id="A0A4Y3QPT3"/>
<evidence type="ECO:0000256" key="1">
    <source>
        <dbReference type="SAM" id="MobiDB-lite"/>
    </source>
</evidence>
<comment type="caution">
    <text evidence="2">The sequence shown here is derived from an EMBL/GenBank/DDBJ whole genome shotgun (WGS) entry which is preliminary data.</text>
</comment>
<proteinExistence type="predicted"/>
<feature type="region of interest" description="Disordered" evidence="1">
    <location>
        <begin position="102"/>
        <end position="124"/>
    </location>
</feature>
<gene>
    <name evidence="2" type="ORF">MTE01_31160</name>
</gene>
<protein>
    <submittedName>
        <fullName evidence="2">Uncharacterized protein</fullName>
    </submittedName>
</protein>
<evidence type="ECO:0000313" key="3">
    <source>
        <dbReference type="Proteomes" id="UP000319525"/>
    </source>
</evidence>
<feature type="compositionally biased region" description="Basic residues" evidence="1">
    <location>
        <begin position="114"/>
        <end position="124"/>
    </location>
</feature>
<organism evidence="2 3">
    <name type="scientific">Microbacterium testaceum</name>
    <name type="common">Aureobacterium testaceum</name>
    <name type="synonym">Brevibacterium testaceum</name>
    <dbReference type="NCBI Taxonomy" id="2033"/>
    <lineage>
        <taxon>Bacteria</taxon>
        <taxon>Bacillati</taxon>
        <taxon>Actinomycetota</taxon>
        <taxon>Actinomycetes</taxon>
        <taxon>Micrococcales</taxon>
        <taxon>Microbacteriaceae</taxon>
        <taxon>Microbacterium</taxon>
    </lineage>
</organism>
<evidence type="ECO:0000313" key="2">
    <source>
        <dbReference type="EMBL" id="GEB47171.1"/>
    </source>
</evidence>
<reference evidence="2 3" key="1">
    <citation type="submission" date="2019-06" db="EMBL/GenBank/DDBJ databases">
        <title>Whole genome shotgun sequence of Microbacterium testaceum NBRC 12675.</title>
        <authorList>
            <person name="Hosoyama A."/>
            <person name="Uohara A."/>
            <person name="Ohji S."/>
            <person name="Ichikawa N."/>
        </authorList>
    </citation>
    <scope>NUCLEOTIDE SEQUENCE [LARGE SCALE GENOMIC DNA]</scope>
    <source>
        <strain evidence="2 3">NBRC 12675</strain>
    </source>
</reference>
<sequence length="124" mass="12867">MDGLETHIEFEHLGLGDGEQALPPFLGGRDVEGVFAHLARVALDVAYGELEGSGSASSHGGQCYPCAPEQGPGGRAGAALAEPTSRISALSAHKREERVYAWGDGARQMPRAPVSRKRATAGGT</sequence>
<accession>A0A4Y3QPT3</accession>
<name>A0A4Y3QPT3_MICTE</name>
<dbReference type="EMBL" id="BJML01000013">
    <property type="protein sequence ID" value="GEB47171.1"/>
    <property type="molecule type" value="Genomic_DNA"/>
</dbReference>
<dbReference type="Proteomes" id="UP000319525">
    <property type="component" value="Unassembled WGS sequence"/>
</dbReference>